<gene>
    <name evidence="7" type="ORF">FDK13_28980</name>
</gene>
<dbReference type="GO" id="GO:0005576">
    <property type="term" value="C:extracellular region"/>
    <property type="evidence" value="ECO:0007669"/>
    <property type="project" value="UniProtKB-SubCell"/>
</dbReference>
<feature type="signal peptide" evidence="4">
    <location>
        <begin position="1"/>
        <end position="23"/>
    </location>
</feature>
<dbReference type="SUPFAM" id="SSF63825">
    <property type="entry name" value="YWTD domain"/>
    <property type="match status" value="1"/>
</dbReference>
<evidence type="ECO:0000256" key="4">
    <source>
        <dbReference type="SAM" id="SignalP"/>
    </source>
</evidence>
<comment type="subcellular location">
    <subcellularLocation>
        <location evidence="1">Secreted</location>
    </subcellularLocation>
</comment>
<sequence>MKNFYRLSLQTLTLLFVTQLCFAQISGLTWQDYNANSIKESSEKPQAQIRVKAFDRSGNMISSAVTDASGSYKLDIAGSQHVRVEFSDIPEGYVTALAKATTQFVTSPAEISLGIYHPATFSGDHPFAVQTVFASGDLSTKTPEPISSLVKYSAFPYSGMIYSAITHVKNTGSVWGLAYDRQRRILFSSSLAKRHSALGSQGPGGIYATFLDNNQTRPFVNLDALGFKTVPFPLDRQLSTELAGADHDSLMFSQVGKIGLGGIDISDDSRYLFTVNLYDRHLYRIKLSVDASPPKVDDVIRFPLPLTGFTGGEPRPFAVKYYNGKVYVGMVCDAQISQKATDLMAYVYEIQADEIGSGAANFKEVTRFSLDYPRGYIDYNVKGWFPWTDNYQQTVPPYHTTWMIYPQPMLADIEFDSDGSLIISLMDRLGHQTGNGSPYRNKEGYFSSATGISGGDVLRLNKDVAGYHMEQNGKSGANVSLGKDNGQGPAGGEFYYQDNFVSGNIEWHQESATGGLAILPASKSVMVSIREPDSYTTGGARWFNNETGASMDAFAVFPTSMRANYFWKPNNVGDIELITPLPPIEIGDRVWADNNGNGLQDADEAASPGILLQLYRNGQYLGSTVSGNDGRYAFNAGNVGESIKSRTNYQVRIPLNQAGRTLSPTQVSAGDSRELDSDAAITSADYASISVLTKNPGENILDLDIGFQCIDKPQVTAKFDCQNNVVKLSLSGYNQNQHFDLTPGATYLGTALYTSASAMPNSGLILEQALQVDKPFIATARIFAESGCFQDLFLTTEGRSGCAYIPESLFTSEPYTLIIYPNPSSGPVNIAYKGATTNAKVRIQLTDNRGNILKSTEVSSQDGYYLNGFDLSNLTVGLYIISVTDQNKMVTKTFAKF</sequence>
<evidence type="ECO:0000313" key="7">
    <source>
        <dbReference type="EMBL" id="TKT87624.1"/>
    </source>
</evidence>
<keyword evidence="2" id="KW-0964">Secreted</keyword>
<dbReference type="PANTHER" id="PTHR23303">
    <property type="entry name" value="CARBOXYPEPTIDASE REGULATORY REGION-CONTAINING"/>
    <property type="match status" value="1"/>
</dbReference>
<evidence type="ECO:0000313" key="8">
    <source>
        <dbReference type="Proteomes" id="UP000304900"/>
    </source>
</evidence>
<feature type="domain" description="Secretion system C-terminal sorting" evidence="6">
    <location>
        <begin position="819"/>
        <end position="893"/>
    </location>
</feature>
<dbReference type="SUPFAM" id="SSF117074">
    <property type="entry name" value="Hypothetical protein PA1324"/>
    <property type="match status" value="1"/>
</dbReference>
<keyword evidence="8" id="KW-1185">Reference proteome</keyword>
<keyword evidence="3 4" id="KW-0732">Signal</keyword>
<dbReference type="Pfam" id="PF18962">
    <property type="entry name" value="Por_Secre_tail"/>
    <property type="match status" value="1"/>
</dbReference>
<dbReference type="NCBIfam" id="TIGR04183">
    <property type="entry name" value="Por_Secre_tail"/>
    <property type="match status" value="1"/>
</dbReference>
<protein>
    <submittedName>
        <fullName evidence="7">T9SS type A sorting domain-containing protein</fullName>
    </submittedName>
</protein>
<dbReference type="OrthoDB" id="3169091at2"/>
<evidence type="ECO:0000259" key="5">
    <source>
        <dbReference type="Pfam" id="PF17210"/>
    </source>
</evidence>
<dbReference type="Gene3D" id="2.60.40.10">
    <property type="entry name" value="Immunoglobulins"/>
    <property type="match status" value="2"/>
</dbReference>
<comment type="caution">
    <text evidence="7">The sequence shown here is derived from an EMBL/GenBank/DDBJ whole genome shotgun (WGS) entry which is preliminary data.</text>
</comment>
<dbReference type="Pfam" id="PF17210">
    <property type="entry name" value="SdrD_B"/>
    <property type="match status" value="2"/>
</dbReference>
<name>A0A4U6D1F1_9BACT</name>
<dbReference type="InterPro" id="IPR033764">
    <property type="entry name" value="Sdr_B"/>
</dbReference>
<dbReference type="InterPro" id="IPR013783">
    <property type="entry name" value="Ig-like_fold"/>
</dbReference>
<accession>A0A4U6D1F1</accession>
<dbReference type="InterPro" id="IPR051417">
    <property type="entry name" value="SDr/BOS_complex"/>
</dbReference>
<feature type="domain" description="SD-repeat containing protein B" evidence="5">
    <location>
        <begin position="585"/>
        <end position="706"/>
    </location>
</feature>
<evidence type="ECO:0000259" key="6">
    <source>
        <dbReference type="Pfam" id="PF18962"/>
    </source>
</evidence>
<dbReference type="InterPro" id="IPR026444">
    <property type="entry name" value="Secre_tail"/>
</dbReference>
<dbReference type="AlphaFoldDB" id="A0A4U6D1F1"/>
<evidence type="ECO:0000256" key="1">
    <source>
        <dbReference type="ARBA" id="ARBA00004613"/>
    </source>
</evidence>
<reference evidence="7 8" key="1">
    <citation type="submission" date="2019-05" db="EMBL/GenBank/DDBJ databases">
        <title>Dyadobacter AR-3-8 sp. nov., isolated from arctic soil.</title>
        <authorList>
            <person name="Chaudhary D.K."/>
        </authorList>
    </citation>
    <scope>NUCLEOTIDE SEQUENCE [LARGE SCALE GENOMIC DNA]</scope>
    <source>
        <strain evidence="7 8">AR-3-8</strain>
    </source>
</reference>
<evidence type="ECO:0000256" key="2">
    <source>
        <dbReference type="ARBA" id="ARBA00022525"/>
    </source>
</evidence>
<proteinExistence type="predicted"/>
<feature type="domain" description="SD-repeat containing protein B" evidence="5">
    <location>
        <begin position="25"/>
        <end position="102"/>
    </location>
</feature>
<dbReference type="EMBL" id="SZVO01000018">
    <property type="protein sequence ID" value="TKT87624.1"/>
    <property type="molecule type" value="Genomic_DNA"/>
</dbReference>
<dbReference type="Proteomes" id="UP000304900">
    <property type="component" value="Unassembled WGS sequence"/>
</dbReference>
<dbReference type="RefSeq" id="WP_137343511.1">
    <property type="nucleotide sequence ID" value="NZ_BSQH01000005.1"/>
</dbReference>
<evidence type="ECO:0000256" key="3">
    <source>
        <dbReference type="ARBA" id="ARBA00022729"/>
    </source>
</evidence>
<organism evidence="7 8">
    <name type="scientific">Dyadobacter frigoris</name>
    <dbReference type="NCBI Taxonomy" id="2576211"/>
    <lineage>
        <taxon>Bacteria</taxon>
        <taxon>Pseudomonadati</taxon>
        <taxon>Bacteroidota</taxon>
        <taxon>Cytophagia</taxon>
        <taxon>Cytophagales</taxon>
        <taxon>Spirosomataceae</taxon>
        <taxon>Dyadobacter</taxon>
    </lineage>
</organism>
<feature type="chain" id="PRO_5020330549" evidence="4">
    <location>
        <begin position="24"/>
        <end position="897"/>
    </location>
</feature>